<sequence>MAIDLTQLEAEQRQKEQDRKDAVEEWVRSKRKKKNKNSTQGTLTFDTVTKDTGIIISDNKYSKIIEFEDLNYQLAPEYRQSEIFNEWCNFLNYFDSSINVQLLLLNRKVEESEINDKIRVNHKRDQFEAILSEYDLFLHSQLTKGNNSMVKQHFIVITVEAQNLDSAELKLSRVENDVIGKMNQLGVDAHSYNFTETVMLLHKILNPSEIRRLADFKMIFESGLSVKDMIAPMAIKFTKNGAGFKLNSSFASIGYMEILASEMSDSMLAELTDLGDNDLLISFKISPMDQNKATKFVKNKISDLDAMKIEEQRKAVRSGYDMDILPPDLRHNIDEAQALLDDLLTRNERSFLVTITVMCAENDKEKLESSIYSVRALCQKYNINFRIPYYQQEEALMTTLPIGVNQVSLDRMLTTSSTAIFIPFITQELFQTTGKPQYYGLNQLSQNMIMADRRQLRNPNGLILGTPGSGKSFGAKREIVDVFLTTDDDIIITDPEAEYAPLVRALNGSVIELSANSKHHVNPMDINLDSSEEDPIALKADFVTSMLELILGGNEGLSAVEKSIISRVTIAIYNQYMVDPKPENMPTLQELYEELLQQDEPEAKQIAKGMEMYVTGAFNFFNHRTNIDMQNRVICFDIQALGNQLKKLGMLIVQDATWNRVSLNRSAKKATRVYIDEFHLLLREEQTASYSIEIWKRFRKWGGVPTGITQNIKDLLGSLEIENIFENSDFVLLFNQAHGDREILAEKLQISPSQKNYITNAPAGEGLIIYDNIILPFRDKFPTDTRLYALLSTKPGENNKIEE</sequence>
<dbReference type="Pfam" id="PF19044">
    <property type="entry name" value="P-loop_TraG"/>
    <property type="match status" value="1"/>
</dbReference>
<dbReference type="EMBL" id="VYVN01000040">
    <property type="protein sequence ID" value="KAA9237653.1"/>
    <property type="molecule type" value="Genomic_DNA"/>
</dbReference>
<dbReference type="Proteomes" id="UP000326476">
    <property type="component" value="Unassembled WGS sequence"/>
</dbReference>
<evidence type="ECO:0000313" key="3">
    <source>
        <dbReference type="EMBL" id="KAA9237653.1"/>
    </source>
</evidence>
<accession>A0A5N1BII3</accession>
<dbReference type="PANTHER" id="PTHR30121:SF6">
    <property type="entry name" value="SLR6007 PROTEIN"/>
    <property type="match status" value="1"/>
</dbReference>
<protein>
    <submittedName>
        <fullName evidence="3">Conjugal transfer protein TraE</fullName>
    </submittedName>
</protein>
<proteinExistence type="predicted"/>
<dbReference type="PANTHER" id="PTHR30121">
    <property type="entry name" value="UNCHARACTERIZED PROTEIN YJGR-RELATED"/>
    <property type="match status" value="1"/>
</dbReference>
<gene>
    <name evidence="3" type="ORF">F6I34_09420</name>
</gene>
<feature type="compositionally biased region" description="Basic and acidic residues" evidence="1">
    <location>
        <begin position="10"/>
        <end position="28"/>
    </location>
</feature>
<feature type="domain" description="TraG P-loop" evidence="2">
    <location>
        <begin position="453"/>
        <end position="738"/>
    </location>
</feature>
<dbReference type="InterPro" id="IPR027417">
    <property type="entry name" value="P-loop_NTPase"/>
</dbReference>
<dbReference type="AlphaFoldDB" id="A0A5N1BII3"/>
<organism evidence="3 4">
    <name type="scientific">Aerococcus tenax</name>
    <dbReference type="NCBI Taxonomy" id="3078812"/>
    <lineage>
        <taxon>Bacteria</taxon>
        <taxon>Bacillati</taxon>
        <taxon>Bacillota</taxon>
        <taxon>Bacilli</taxon>
        <taxon>Lactobacillales</taxon>
        <taxon>Aerococcaceae</taxon>
        <taxon>Aerococcus</taxon>
    </lineage>
</organism>
<dbReference type="Gene3D" id="3.40.50.300">
    <property type="entry name" value="P-loop containing nucleotide triphosphate hydrolases"/>
    <property type="match status" value="1"/>
</dbReference>
<evidence type="ECO:0000259" key="2">
    <source>
        <dbReference type="Pfam" id="PF19044"/>
    </source>
</evidence>
<dbReference type="NCBIfam" id="NF045971">
    <property type="entry name" value="conju_CD1110"/>
    <property type="match status" value="1"/>
</dbReference>
<dbReference type="SUPFAM" id="SSF52540">
    <property type="entry name" value="P-loop containing nucleoside triphosphate hydrolases"/>
    <property type="match status" value="1"/>
</dbReference>
<evidence type="ECO:0000313" key="4">
    <source>
        <dbReference type="Proteomes" id="UP000326476"/>
    </source>
</evidence>
<dbReference type="InterPro" id="IPR051162">
    <property type="entry name" value="T4SS_component"/>
</dbReference>
<reference evidence="4" key="1">
    <citation type="submission" date="2019-09" db="EMBL/GenBank/DDBJ databases">
        <title>Draft genome sequence assemblies of isolates from the urinary tract.</title>
        <authorList>
            <person name="Mores C.R."/>
            <person name="Putonti C."/>
            <person name="Wolfe A.J."/>
        </authorList>
    </citation>
    <scope>NUCLEOTIDE SEQUENCE [LARGE SCALE GENOMIC DNA]</scope>
    <source>
        <strain evidence="4">UMB8614</strain>
    </source>
</reference>
<dbReference type="RefSeq" id="WP_102723000.1">
    <property type="nucleotide sequence ID" value="NZ_CP142608.1"/>
</dbReference>
<name>A0A5N1BII3_9LACT</name>
<comment type="caution">
    <text evidence="3">The sequence shown here is derived from an EMBL/GenBank/DDBJ whole genome shotgun (WGS) entry which is preliminary data.</text>
</comment>
<dbReference type="InterPro" id="IPR043964">
    <property type="entry name" value="P-loop_TraG"/>
</dbReference>
<evidence type="ECO:0000256" key="1">
    <source>
        <dbReference type="SAM" id="MobiDB-lite"/>
    </source>
</evidence>
<dbReference type="Gene3D" id="1.10.8.730">
    <property type="match status" value="1"/>
</dbReference>
<keyword evidence="4" id="KW-1185">Reference proteome</keyword>
<feature type="region of interest" description="Disordered" evidence="1">
    <location>
        <begin position="1"/>
        <end position="39"/>
    </location>
</feature>